<reference evidence="1 2" key="1">
    <citation type="submission" date="2020-06" db="EMBL/GenBank/DDBJ databases">
        <title>REHAB project genomes.</title>
        <authorList>
            <person name="Shaw L.P."/>
        </authorList>
    </citation>
    <scope>NUCLEOTIDE SEQUENCE [LARGE SCALE GENOMIC DNA]</scope>
    <source>
        <strain evidence="1 2">RHBSTW-00604</strain>
    </source>
</reference>
<sequence>PRLRRQWQDVLEVYRQTEAGP</sequence>
<dbReference type="EMBL" id="JABXPT010000079">
    <property type="protein sequence ID" value="MBA7901257.1"/>
    <property type="molecule type" value="Genomic_DNA"/>
</dbReference>
<dbReference type="GO" id="GO:0003677">
    <property type="term" value="F:DNA binding"/>
    <property type="evidence" value="ECO:0007669"/>
    <property type="project" value="UniProtKB-KW"/>
</dbReference>
<proteinExistence type="predicted"/>
<organism evidence="1 2">
    <name type="scientific">Escherichia marmotae</name>
    <dbReference type="NCBI Taxonomy" id="1499973"/>
    <lineage>
        <taxon>Bacteria</taxon>
        <taxon>Pseudomonadati</taxon>
        <taxon>Pseudomonadota</taxon>
        <taxon>Gammaproteobacteria</taxon>
        <taxon>Enterobacterales</taxon>
        <taxon>Enterobacteriaceae</taxon>
        <taxon>Escherichia</taxon>
    </lineage>
</organism>
<dbReference type="AlphaFoldDB" id="A0A7W3APK2"/>
<evidence type="ECO:0000313" key="2">
    <source>
        <dbReference type="Proteomes" id="UP000518474"/>
    </source>
</evidence>
<evidence type="ECO:0000313" key="1">
    <source>
        <dbReference type="EMBL" id="MBA7901257.1"/>
    </source>
</evidence>
<dbReference type="Proteomes" id="UP000518474">
    <property type="component" value="Unassembled WGS sequence"/>
</dbReference>
<accession>A0A7W3APK2</accession>
<name>A0A7W3APK2_9ESCH</name>
<feature type="non-terminal residue" evidence="1">
    <location>
        <position position="1"/>
    </location>
</feature>
<comment type="caution">
    <text evidence="1">The sequence shown here is derived from an EMBL/GenBank/DDBJ whole genome shotgun (WGS) entry which is preliminary data.</text>
</comment>
<gene>
    <name evidence="1" type="ORF">HV245_24545</name>
</gene>
<keyword evidence="1" id="KW-0238">DNA-binding</keyword>
<protein>
    <submittedName>
        <fullName evidence="1">DNA-binding protein</fullName>
    </submittedName>
</protein>